<feature type="transmembrane region" description="Helical" evidence="2">
    <location>
        <begin position="163"/>
        <end position="184"/>
    </location>
</feature>
<keyword evidence="2" id="KW-0812">Transmembrane</keyword>
<name>A0AAJ7UGM3_PETMA</name>
<evidence type="ECO:0000256" key="1">
    <source>
        <dbReference type="SAM" id="MobiDB-lite"/>
    </source>
</evidence>
<dbReference type="KEGG" id="pmrn:116957061"/>
<gene>
    <name evidence="4" type="primary">LOC116957061</name>
</gene>
<keyword evidence="2" id="KW-1133">Transmembrane helix</keyword>
<dbReference type="GeneID" id="116957061"/>
<evidence type="ECO:0000313" key="4">
    <source>
        <dbReference type="RefSeq" id="XP_032834871.1"/>
    </source>
</evidence>
<reference evidence="4" key="1">
    <citation type="submission" date="2025-08" db="UniProtKB">
        <authorList>
            <consortium name="RefSeq"/>
        </authorList>
    </citation>
    <scope>IDENTIFICATION</scope>
    <source>
        <tissue evidence="4">Sperm</tissue>
    </source>
</reference>
<protein>
    <submittedName>
        <fullName evidence="4">Uncharacterized protein LOC116957061 isoform X1</fullName>
    </submittedName>
</protein>
<accession>A0AAJ7UGM3</accession>
<keyword evidence="3" id="KW-1185">Reference proteome</keyword>
<keyword evidence="2" id="KW-0472">Membrane</keyword>
<dbReference type="AlphaFoldDB" id="A0AAJ7UGM3"/>
<evidence type="ECO:0000313" key="3">
    <source>
        <dbReference type="Proteomes" id="UP001318040"/>
    </source>
</evidence>
<organism evidence="3 4">
    <name type="scientific">Petromyzon marinus</name>
    <name type="common">Sea lamprey</name>
    <dbReference type="NCBI Taxonomy" id="7757"/>
    <lineage>
        <taxon>Eukaryota</taxon>
        <taxon>Metazoa</taxon>
        <taxon>Chordata</taxon>
        <taxon>Craniata</taxon>
        <taxon>Vertebrata</taxon>
        <taxon>Cyclostomata</taxon>
        <taxon>Hyperoartia</taxon>
        <taxon>Petromyzontiformes</taxon>
        <taxon>Petromyzontidae</taxon>
        <taxon>Petromyzon</taxon>
    </lineage>
</organism>
<dbReference type="RefSeq" id="XP_032834871.1">
    <property type="nucleotide sequence ID" value="XM_032978980.1"/>
</dbReference>
<evidence type="ECO:0000256" key="2">
    <source>
        <dbReference type="SAM" id="Phobius"/>
    </source>
</evidence>
<sequence>MGVIPQGEAWFVPLRAVLTHRAICSKFCAFGQARPLCVSLHLAYNFIAQEGWPAEYGLNHAAVKVTEQPLLNPSDPNFEEELIDMVIDEVEVAQEELGTSSALSSTSSQSSPPRPSSSSSYVSAQDSTVMNADVKELAKIVGEPPKQSLRGTHIETSNQIPNVGMLAAVCCSALCLGLLVLWILSSRRQVRVQSVANRLGLVRIPRFKSGLGEYTQLNKGQAD</sequence>
<dbReference type="Proteomes" id="UP001318040">
    <property type="component" value="Chromosome 69"/>
</dbReference>
<feature type="compositionally biased region" description="Low complexity" evidence="1">
    <location>
        <begin position="100"/>
        <end position="123"/>
    </location>
</feature>
<proteinExistence type="predicted"/>
<feature type="region of interest" description="Disordered" evidence="1">
    <location>
        <begin position="98"/>
        <end position="124"/>
    </location>
</feature>